<evidence type="ECO:0000256" key="5">
    <source>
        <dbReference type="ARBA" id="ARBA00022459"/>
    </source>
</evidence>
<comment type="similarity">
    <text evidence="4">Belongs to the KAR5 family.</text>
</comment>
<evidence type="ECO:0000313" key="15">
    <source>
        <dbReference type="EMBL" id="ORY21742.1"/>
    </source>
</evidence>
<evidence type="ECO:0000256" key="1">
    <source>
        <dbReference type="ARBA" id="ARBA00003389"/>
    </source>
</evidence>
<evidence type="ECO:0000256" key="7">
    <source>
        <dbReference type="ARBA" id="ARBA00022729"/>
    </source>
</evidence>
<evidence type="ECO:0000256" key="12">
    <source>
        <dbReference type="ARBA" id="ARBA00023242"/>
    </source>
</evidence>
<feature type="signal peptide" evidence="14">
    <location>
        <begin position="1"/>
        <end position="28"/>
    </location>
</feature>
<reference evidence="15 16" key="1">
    <citation type="submission" date="2016-07" db="EMBL/GenBank/DDBJ databases">
        <title>Pervasive Adenine N6-methylation of Active Genes in Fungi.</title>
        <authorList>
            <consortium name="DOE Joint Genome Institute"/>
            <person name="Mondo S.J."/>
            <person name="Dannebaum R.O."/>
            <person name="Kuo R.C."/>
            <person name="Labutti K."/>
            <person name="Haridas S."/>
            <person name="Kuo A."/>
            <person name="Salamov A."/>
            <person name="Ahrendt S.R."/>
            <person name="Lipzen A."/>
            <person name="Sullivan W."/>
            <person name="Andreopoulos W.B."/>
            <person name="Clum A."/>
            <person name="Lindquist E."/>
            <person name="Daum C."/>
            <person name="Ramamoorthy G.K."/>
            <person name="Gryganskyi A."/>
            <person name="Culley D."/>
            <person name="Magnuson J.K."/>
            <person name="James T.Y."/>
            <person name="O'Malley M.A."/>
            <person name="Stajich J.E."/>
            <person name="Spatafora J.W."/>
            <person name="Visel A."/>
            <person name="Grigoriev I.V."/>
        </authorList>
    </citation>
    <scope>NUCLEOTIDE SEQUENCE [LARGE SCALE GENOMIC DNA]</scope>
    <source>
        <strain evidence="15 16">68-887.2</strain>
    </source>
</reference>
<sequence>MFSKQALTLLGVVSPCLFLVCFPSWASAGLITIPALGETEINVAAELSRYKAFTRTDCHSNIAKKLGAACLSSPDRMGESEKSMVAISLTLCSMHSALQGVPKECEPWNSKSDQASTISPEKRGRCLSALHRSPQDWTSYNVYLSDATQLCHVLSSRHDSDMAKETYANASRSVLDLLSSLKRDAELRARGEDAVRQDILDSQQDIRNISRLAEIALYSLHSHLDQQGQLIHQLQAGIISMQDGAETMWRSLDVLSQEISAGMLSSLSRKMHEMLAVWNEEISKNLLGIVHQHHQGVVHQQSQMELAIGDAVVNARHQMAMLQVLTEERMAAISLGFDGMDKSILAATKELNWFDAGMKTLNPLLETSLDTASHLKVAHHDLNQTIASAARESQALLEGLTTAQASFNRTMATINAWQHRSQWRAFGTVSVFGGPSLISADWGRFSQAKIAVSLLWWISDCLLNATILGAGFMISLVASIWLLAKSGSGDLLRRFSSRLPGQEHYVEIAYQEGDKM</sequence>
<dbReference type="Proteomes" id="UP000193986">
    <property type="component" value="Unassembled WGS sequence"/>
</dbReference>
<keyword evidence="11" id="KW-0325">Glycoprotein</keyword>
<evidence type="ECO:0000256" key="9">
    <source>
        <dbReference type="ARBA" id="ARBA00022989"/>
    </source>
</evidence>
<dbReference type="GO" id="GO:0031965">
    <property type="term" value="C:nuclear membrane"/>
    <property type="evidence" value="ECO:0007669"/>
    <property type="project" value="UniProtKB-SubCell"/>
</dbReference>
<comment type="subcellular location">
    <subcellularLocation>
        <location evidence="3">Endoplasmic reticulum membrane</location>
    </subcellularLocation>
    <subcellularLocation>
        <location evidence="2">Nucleus membrane</location>
    </subcellularLocation>
</comment>
<evidence type="ECO:0000256" key="2">
    <source>
        <dbReference type="ARBA" id="ARBA00004126"/>
    </source>
</evidence>
<evidence type="ECO:0000256" key="8">
    <source>
        <dbReference type="ARBA" id="ARBA00022824"/>
    </source>
</evidence>
<gene>
    <name evidence="15" type="ORF">BCR39DRAFT_552940</name>
</gene>
<evidence type="ECO:0000256" key="10">
    <source>
        <dbReference type="ARBA" id="ARBA00023136"/>
    </source>
</evidence>
<feature type="chain" id="PRO_5012192264" description="Karyogamy protein 5" evidence="14">
    <location>
        <begin position="29"/>
        <end position="516"/>
    </location>
</feature>
<comment type="function">
    <text evidence="1">Required for nuclear membrane fusion during karyogamy.</text>
</comment>
<evidence type="ECO:0000256" key="11">
    <source>
        <dbReference type="ARBA" id="ARBA00023180"/>
    </source>
</evidence>
<dbReference type="PANTHER" id="PTHR28012:SF1">
    <property type="entry name" value="NUCLEAR FUSION PROTEIN KAR5"/>
    <property type="match status" value="1"/>
</dbReference>
<protein>
    <recommendedName>
        <fullName evidence="17">Karyogamy protein 5</fullName>
    </recommendedName>
</protein>
<evidence type="ECO:0000256" key="14">
    <source>
        <dbReference type="SAM" id="SignalP"/>
    </source>
</evidence>
<keyword evidence="10 13" id="KW-0472">Membrane</keyword>
<keyword evidence="16" id="KW-1185">Reference proteome</keyword>
<keyword evidence="6 13" id="KW-0812">Transmembrane</keyword>
<accession>A0A1Y2AGY2</accession>
<evidence type="ECO:0000256" key="13">
    <source>
        <dbReference type="SAM" id="Phobius"/>
    </source>
</evidence>
<dbReference type="GO" id="GO:0048288">
    <property type="term" value="P:nuclear membrane fusion involved in karyogamy"/>
    <property type="evidence" value="ECO:0007669"/>
    <property type="project" value="InterPro"/>
</dbReference>
<dbReference type="GO" id="GO:0000742">
    <property type="term" value="P:karyogamy involved in conjugation with cellular fusion"/>
    <property type="evidence" value="ECO:0007669"/>
    <property type="project" value="InterPro"/>
</dbReference>
<evidence type="ECO:0008006" key="17">
    <source>
        <dbReference type="Google" id="ProtNLM"/>
    </source>
</evidence>
<dbReference type="InterPro" id="IPR007292">
    <property type="entry name" value="Nuclear_fusion_Kar5"/>
</dbReference>
<evidence type="ECO:0000256" key="6">
    <source>
        <dbReference type="ARBA" id="ARBA00022692"/>
    </source>
</evidence>
<evidence type="ECO:0000256" key="3">
    <source>
        <dbReference type="ARBA" id="ARBA00004586"/>
    </source>
</evidence>
<organism evidence="15 16">
    <name type="scientific">Naematelia encephala</name>
    <dbReference type="NCBI Taxonomy" id="71784"/>
    <lineage>
        <taxon>Eukaryota</taxon>
        <taxon>Fungi</taxon>
        <taxon>Dikarya</taxon>
        <taxon>Basidiomycota</taxon>
        <taxon>Agaricomycotina</taxon>
        <taxon>Tremellomycetes</taxon>
        <taxon>Tremellales</taxon>
        <taxon>Naemateliaceae</taxon>
        <taxon>Naematelia</taxon>
    </lineage>
</organism>
<keyword evidence="9 13" id="KW-1133">Transmembrane helix</keyword>
<comment type="caution">
    <text evidence="15">The sequence shown here is derived from an EMBL/GenBank/DDBJ whole genome shotgun (WGS) entry which is preliminary data.</text>
</comment>
<dbReference type="AlphaFoldDB" id="A0A1Y2AGY2"/>
<keyword evidence="7 14" id="KW-0732">Signal</keyword>
<keyword evidence="5" id="KW-0415">Karyogamy</keyword>
<keyword evidence="8" id="KW-0256">Endoplasmic reticulum</keyword>
<keyword evidence="12" id="KW-0539">Nucleus</keyword>
<evidence type="ECO:0000313" key="16">
    <source>
        <dbReference type="Proteomes" id="UP000193986"/>
    </source>
</evidence>
<dbReference type="OrthoDB" id="5311848at2759"/>
<name>A0A1Y2AGY2_9TREE</name>
<dbReference type="InParanoid" id="A0A1Y2AGY2"/>
<feature type="transmembrane region" description="Helical" evidence="13">
    <location>
        <begin position="454"/>
        <end position="484"/>
    </location>
</feature>
<proteinExistence type="inferred from homology"/>
<dbReference type="GO" id="GO:0005789">
    <property type="term" value="C:endoplasmic reticulum membrane"/>
    <property type="evidence" value="ECO:0007669"/>
    <property type="project" value="UniProtKB-SubCell"/>
</dbReference>
<dbReference type="EMBL" id="MCFC01000105">
    <property type="protein sequence ID" value="ORY21742.1"/>
    <property type="molecule type" value="Genomic_DNA"/>
</dbReference>
<evidence type="ECO:0000256" key="4">
    <source>
        <dbReference type="ARBA" id="ARBA00010473"/>
    </source>
</evidence>
<dbReference type="PANTHER" id="PTHR28012">
    <property type="entry name" value="NUCLEAR FUSION PROTEIN KAR5"/>
    <property type="match status" value="1"/>
</dbReference>